<dbReference type="PROSITE" id="PS50035">
    <property type="entry name" value="PLD"/>
    <property type="match status" value="2"/>
</dbReference>
<comment type="caution">
    <text evidence="2">The sequence shown here is derived from an EMBL/GenBank/DDBJ whole genome shotgun (WGS) entry which is preliminary data.</text>
</comment>
<dbReference type="SUPFAM" id="SSF56024">
    <property type="entry name" value="Phospholipase D/nuclease"/>
    <property type="match status" value="2"/>
</dbReference>
<dbReference type="PANTHER" id="PTHR21248:SF22">
    <property type="entry name" value="PHOSPHOLIPASE D"/>
    <property type="match status" value="1"/>
</dbReference>
<organism evidence="2 3">
    <name type="scientific">Candidatus Magasanikbacteria bacterium GW2011_GWC2_37_14</name>
    <dbReference type="NCBI Taxonomy" id="1619046"/>
    <lineage>
        <taxon>Bacteria</taxon>
        <taxon>Candidatus Magasanikiibacteriota</taxon>
    </lineage>
</organism>
<sequence>MKTTSFKIYSSSKEAWEAMYQAISVAKKSIYWELYIFLDDEIGKPFFDLLEKKAKEGVVVRLVIDNWGNFWFSKTRAESLLKAGGELIFFNERKKRYRGWWKRFWARTHRKILIIDEEIGFLGGVNVGEEMQDWLDIQVAFQGKVVHSLLRAFAKNYIIAGGNKKNVHHLLKYDFRVLHDEAELVLDEPNSRKSFARSKYTEALMRARERVILFSPYYFPDKRFLHALWLAKKRGIRIDLLIPFRSDLRIMTLASYAWFSIMRKLGVNIHLSSKMMHGKGVIVDDDWAMIGSTNLEYTGFYDLYEANIKINEKKIVRKLKDTLEKWIEESKNITDEEWKKRGTMQKLKEWIALKLYRIWHGNK</sequence>
<feature type="domain" description="PLD phosphodiesterase" evidence="1">
    <location>
        <begin position="272"/>
        <end position="299"/>
    </location>
</feature>
<accession>A0A0G0GE40</accession>
<dbReference type="STRING" id="1619046.US42_C0001G0098"/>
<dbReference type="AlphaFoldDB" id="A0A0G0GE40"/>
<dbReference type="GO" id="GO:0032049">
    <property type="term" value="P:cardiolipin biosynthetic process"/>
    <property type="evidence" value="ECO:0007669"/>
    <property type="project" value="UniProtKB-ARBA"/>
</dbReference>
<proteinExistence type="predicted"/>
<dbReference type="Gene3D" id="3.30.870.10">
    <property type="entry name" value="Endonuclease Chain A"/>
    <property type="match status" value="2"/>
</dbReference>
<dbReference type="Proteomes" id="UP000034849">
    <property type="component" value="Unassembled WGS sequence"/>
</dbReference>
<gene>
    <name evidence="2" type="ORF">US42_C0001G0098</name>
</gene>
<dbReference type="InterPro" id="IPR001736">
    <property type="entry name" value="PLipase_D/transphosphatidylase"/>
</dbReference>
<dbReference type="Pfam" id="PF13091">
    <property type="entry name" value="PLDc_2"/>
    <property type="match status" value="2"/>
</dbReference>
<name>A0A0G0GE40_9BACT</name>
<protein>
    <submittedName>
        <fullName evidence="2">Phospholipase D/Transphosphatidylase</fullName>
    </submittedName>
</protein>
<evidence type="ECO:0000259" key="1">
    <source>
        <dbReference type="PROSITE" id="PS50035"/>
    </source>
</evidence>
<evidence type="ECO:0000313" key="3">
    <source>
        <dbReference type="Proteomes" id="UP000034849"/>
    </source>
</evidence>
<dbReference type="CDD" id="cd09110">
    <property type="entry name" value="PLDc_CLS_1"/>
    <property type="match status" value="1"/>
</dbReference>
<dbReference type="PANTHER" id="PTHR21248">
    <property type="entry name" value="CARDIOLIPIN SYNTHASE"/>
    <property type="match status" value="1"/>
</dbReference>
<dbReference type="InterPro" id="IPR025202">
    <property type="entry name" value="PLD-like_dom"/>
</dbReference>
<dbReference type="SMART" id="SM00155">
    <property type="entry name" value="PLDc"/>
    <property type="match status" value="2"/>
</dbReference>
<feature type="domain" description="PLD phosphodiesterase" evidence="1">
    <location>
        <begin position="104"/>
        <end position="131"/>
    </location>
</feature>
<dbReference type="EMBL" id="LBSX01000001">
    <property type="protein sequence ID" value="KKQ28247.1"/>
    <property type="molecule type" value="Genomic_DNA"/>
</dbReference>
<reference evidence="2 3" key="1">
    <citation type="journal article" date="2015" name="Nature">
        <title>rRNA introns, odd ribosomes, and small enigmatic genomes across a large radiation of phyla.</title>
        <authorList>
            <person name="Brown C.T."/>
            <person name="Hug L.A."/>
            <person name="Thomas B.C."/>
            <person name="Sharon I."/>
            <person name="Castelle C.J."/>
            <person name="Singh A."/>
            <person name="Wilkins M.J."/>
            <person name="Williams K.H."/>
            <person name="Banfield J.F."/>
        </authorList>
    </citation>
    <scope>NUCLEOTIDE SEQUENCE [LARGE SCALE GENOMIC DNA]</scope>
</reference>
<dbReference type="GO" id="GO:0030572">
    <property type="term" value="F:phosphatidyltransferase activity"/>
    <property type="evidence" value="ECO:0007669"/>
    <property type="project" value="UniProtKB-ARBA"/>
</dbReference>
<evidence type="ECO:0000313" key="2">
    <source>
        <dbReference type="EMBL" id="KKQ28247.1"/>
    </source>
</evidence>